<reference evidence="2 3" key="1">
    <citation type="submission" date="2019-10" db="EMBL/GenBank/DDBJ databases">
        <title>Complete genome sequences for adaption low water activity.</title>
        <authorList>
            <person name="Zhao L."/>
            <person name="Zhong J."/>
        </authorList>
    </citation>
    <scope>NUCLEOTIDE SEQUENCE [LARGE SCALE GENOMIC DNA]</scope>
    <source>
        <strain evidence="2 3">FDU301</strain>
        <plasmid evidence="3">pfdu301a</plasmid>
    </source>
</reference>
<accession>A0A6M6E157</accession>
<name>A0A6M6E157_PRIMG</name>
<sequence>MSFLNKLFGSKKQENKPVNQDETKELLEQRKEKELVEGTNNENSELESTINLESLGDLITISSGPVGVSTGSTATDFYVYEWFIKETGEVFYVGKGRGNRYKAFHEKAYEAEKIREMYDTDVRFVGKDLTEDEAVELESQEMTRILNETNDRLTNRIIPFFTKRGNGYDRSSNTPSFQFEKAPTLYVNEIEEHYYNLKPQLFDEVNLENLKAPVFLNWSIDEQVNTIYGGNVEKYLGETKNLLLKNGSKVLKSQYAKSTTAWIYIGDESVTKYNLVQKLALDRIGRKIPTYHLIDVWKFLKDNIGEFPPVPTTDALININPTHNRVPLEEIKNLNDWSKGYDEGMPYWEEGNKERKKGNLERAIELFDLARYNGYEAPALYKSYVMAFRKLKDYDNEIAIIDEAIERSQTTEGGVNGTFILEIKERREKALLLKKKV</sequence>
<protein>
    <submittedName>
        <fullName evidence="2">GIY-YIG nuclease family protein</fullName>
    </submittedName>
</protein>
<dbReference type="SUPFAM" id="SSF48452">
    <property type="entry name" value="TPR-like"/>
    <property type="match status" value="1"/>
</dbReference>
<keyword evidence="2" id="KW-0614">Plasmid</keyword>
<geneLocation type="plasmid" evidence="3">
    <name>pfdu301a</name>
</geneLocation>
<feature type="compositionally biased region" description="Basic and acidic residues" evidence="1">
    <location>
        <begin position="11"/>
        <end position="36"/>
    </location>
</feature>
<evidence type="ECO:0000256" key="1">
    <source>
        <dbReference type="SAM" id="MobiDB-lite"/>
    </source>
</evidence>
<evidence type="ECO:0000313" key="2">
    <source>
        <dbReference type="EMBL" id="QJX80672.1"/>
    </source>
</evidence>
<dbReference type="CDD" id="cd10440">
    <property type="entry name" value="GIY-YIG_COG3680"/>
    <property type="match status" value="1"/>
</dbReference>
<organism evidence="2 3">
    <name type="scientific">Priestia megaterium</name>
    <name type="common">Bacillus megaterium</name>
    <dbReference type="NCBI Taxonomy" id="1404"/>
    <lineage>
        <taxon>Bacteria</taxon>
        <taxon>Bacillati</taxon>
        <taxon>Bacillota</taxon>
        <taxon>Bacilli</taxon>
        <taxon>Bacillales</taxon>
        <taxon>Bacillaceae</taxon>
        <taxon>Priestia</taxon>
    </lineage>
</organism>
<dbReference type="InterPro" id="IPR011990">
    <property type="entry name" value="TPR-like_helical_dom_sf"/>
</dbReference>
<dbReference type="Gene3D" id="1.25.40.10">
    <property type="entry name" value="Tetratricopeptide repeat domain"/>
    <property type="match status" value="1"/>
</dbReference>
<gene>
    <name evidence="2" type="ORF">FDZ14_31780</name>
</gene>
<feature type="region of interest" description="Disordered" evidence="1">
    <location>
        <begin position="1"/>
        <end position="47"/>
    </location>
</feature>
<proteinExistence type="predicted"/>
<evidence type="ECO:0000313" key="3">
    <source>
        <dbReference type="Proteomes" id="UP000501076"/>
    </source>
</evidence>
<dbReference type="EMBL" id="CP045273">
    <property type="protein sequence ID" value="QJX80672.1"/>
    <property type="molecule type" value="Genomic_DNA"/>
</dbReference>
<dbReference type="AlphaFoldDB" id="A0A6M6E157"/>
<feature type="compositionally biased region" description="Polar residues" evidence="1">
    <location>
        <begin position="38"/>
        <end position="47"/>
    </location>
</feature>
<dbReference type="Proteomes" id="UP000501076">
    <property type="component" value="Plasmid pFDU301A"/>
</dbReference>
<dbReference type="RefSeq" id="WP_171778667.1">
    <property type="nucleotide sequence ID" value="NZ_CP045273.1"/>
</dbReference>